<evidence type="ECO:0000259" key="9">
    <source>
        <dbReference type="Pfam" id="PF08125"/>
    </source>
</evidence>
<dbReference type="SUPFAM" id="SSF51735">
    <property type="entry name" value="NAD(P)-binding Rossmann-fold domains"/>
    <property type="match status" value="1"/>
</dbReference>
<dbReference type="Proteomes" id="UP000632125">
    <property type="component" value="Unassembled WGS sequence"/>
</dbReference>
<dbReference type="InterPro" id="IPR023028">
    <property type="entry name" value="Mannitol_1_phos_5_DH"/>
</dbReference>
<comment type="similarity">
    <text evidence="1 7">Belongs to the mannitol dehydrogenase family.</text>
</comment>
<dbReference type="InterPro" id="IPR013328">
    <property type="entry name" value="6PGD_dom2"/>
</dbReference>
<dbReference type="InterPro" id="IPR036291">
    <property type="entry name" value="NAD(P)-bd_dom_sf"/>
</dbReference>
<dbReference type="InterPro" id="IPR013118">
    <property type="entry name" value="Mannitol_DH_C"/>
</dbReference>
<comment type="catalytic activity">
    <reaction evidence="6 7">
        <text>D-mannitol 1-phosphate + NAD(+) = beta-D-fructose 6-phosphate + NADH + H(+)</text>
        <dbReference type="Rhea" id="RHEA:19661"/>
        <dbReference type="ChEBI" id="CHEBI:15378"/>
        <dbReference type="ChEBI" id="CHEBI:57540"/>
        <dbReference type="ChEBI" id="CHEBI:57634"/>
        <dbReference type="ChEBI" id="CHEBI:57945"/>
        <dbReference type="ChEBI" id="CHEBI:61381"/>
        <dbReference type="EC" id="1.1.1.17"/>
    </reaction>
</comment>
<dbReference type="InterPro" id="IPR013131">
    <property type="entry name" value="Mannitol_DH_N"/>
</dbReference>
<organism evidence="10 11">
    <name type="scientific">Paenibacillus arenilitoris</name>
    <dbReference type="NCBI Taxonomy" id="2772299"/>
    <lineage>
        <taxon>Bacteria</taxon>
        <taxon>Bacillati</taxon>
        <taxon>Bacillota</taxon>
        <taxon>Bacilli</taxon>
        <taxon>Bacillales</taxon>
        <taxon>Paenibacillaceae</taxon>
        <taxon>Paenibacillus</taxon>
    </lineage>
</organism>
<protein>
    <recommendedName>
        <fullName evidence="3 7">Mannitol-1-phosphate 5-dehydrogenase</fullName>
        <ecNumber evidence="2 7">1.1.1.17</ecNumber>
    </recommendedName>
</protein>
<dbReference type="AlphaFoldDB" id="A0A927CT38"/>
<dbReference type="InterPro" id="IPR000669">
    <property type="entry name" value="Mannitol_DH"/>
</dbReference>
<keyword evidence="4 7" id="KW-0560">Oxidoreductase</keyword>
<accession>A0A927CT38</accession>
<keyword evidence="5 7" id="KW-0520">NAD</keyword>
<sequence length="388" mass="42291">MKAVHFGAGNIGRGFIGLLLHNAGYDITFVDVNDALVSQLRAKGQYTVKLANEQADTFLVDRVTAIDGKNIELVAEAIAEADLVTTAVGVNVLKSIAGAIAKGIGLRASGSRQPLHVIACENAIGGSTMLKRHVWEHLSPDVQAQVEKTVAFPDAAVDRIVPLQQHEDPLLVTVEPFYEWTVDRSAVLPGHFEIEGVHYVEQLEPYIERKLFTVNTGHCCAAYHGYLKGCATIQEAMKDPDIVAEVRGALKESGAALIAAYRFDEAGHAHYIKTILDRFVNPYLTDEVVRVGRSPIRKLSPNDRLVRPALLAQKFGAEVTHLAAAMAAALRFDPADDPEAAELQQAIRELGVDWAITKYTGLDGQSALHKQVAEQYEKLGRLHPQGKE</sequence>
<dbReference type="Gene3D" id="3.40.50.720">
    <property type="entry name" value="NAD(P)-binding Rossmann-like Domain"/>
    <property type="match status" value="1"/>
</dbReference>
<evidence type="ECO:0000259" key="8">
    <source>
        <dbReference type="Pfam" id="PF01232"/>
    </source>
</evidence>
<gene>
    <name evidence="7" type="primary">mtlD</name>
    <name evidence="10" type="ORF">IDH41_27975</name>
</gene>
<dbReference type="InterPro" id="IPR023027">
    <property type="entry name" value="Mannitol_DH_CS"/>
</dbReference>
<evidence type="ECO:0000256" key="4">
    <source>
        <dbReference type="ARBA" id="ARBA00023002"/>
    </source>
</evidence>
<dbReference type="SUPFAM" id="SSF48179">
    <property type="entry name" value="6-phosphogluconate dehydrogenase C-terminal domain-like"/>
    <property type="match status" value="1"/>
</dbReference>
<evidence type="ECO:0000256" key="2">
    <source>
        <dbReference type="ARBA" id="ARBA00012939"/>
    </source>
</evidence>
<feature type="domain" description="Mannitol dehydrogenase N-terminal" evidence="8">
    <location>
        <begin position="1"/>
        <end position="195"/>
    </location>
</feature>
<dbReference type="PANTHER" id="PTHR30524:SF0">
    <property type="entry name" value="ALTRONATE OXIDOREDUCTASE-RELATED"/>
    <property type="match status" value="1"/>
</dbReference>
<dbReference type="GO" id="GO:0008926">
    <property type="term" value="F:mannitol-1-phosphate 5-dehydrogenase activity"/>
    <property type="evidence" value="ECO:0007669"/>
    <property type="project" value="UniProtKB-UniRule"/>
</dbReference>
<dbReference type="HAMAP" id="MF_00196">
    <property type="entry name" value="Mannitol_dehydrog"/>
    <property type="match status" value="1"/>
</dbReference>
<dbReference type="GO" id="GO:0005829">
    <property type="term" value="C:cytosol"/>
    <property type="evidence" value="ECO:0007669"/>
    <property type="project" value="TreeGrafter"/>
</dbReference>
<evidence type="ECO:0000256" key="1">
    <source>
        <dbReference type="ARBA" id="ARBA00006541"/>
    </source>
</evidence>
<evidence type="ECO:0000313" key="11">
    <source>
        <dbReference type="Proteomes" id="UP000632125"/>
    </source>
</evidence>
<evidence type="ECO:0000313" key="10">
    <source>
        <dbReference type="EMBL" id="MBD2872423.1"/>
    </source>
</evidence>
<dbReference type="NCBIfam" id="NF002652">
    <property type="entry name" value="PRK02318.2-5"/>
    <property type="match status" value="1"/>
</dbReference>
<dbReference type="RefSeq" id="WP_190867089.1">
    <property type="nucleotide sequence ID" value="NZ_JACXIY010000048.1"/>
</dbReference>
<evidence type="ECO:0000256" key="7">
    <source>
        <dbReference type="HAMAP-Rule" id="MF_00196"/>
    </source>
</evidence>
<dbReference type="PRINTS" id="PR00084">
    <property type="entry name" value="MTLDHDRGNASE"/>
</dbReference>
<dbReference type="Pfam" id="PF08125">
    <property type="entry name" value="Mannitol_dh_C"/>
    <property type="match status" value="1"/>
</dbReference>
<reference evidence="10" key="1">
    <citation type="submission" date="2020-09" db="EMBL/GenBank/DDBJ databases">
        <title>A novel bacterium of genus Paenibacillus, isolated from South China Sea.</title>
        <authorList>
            <person name="Huang H."/>
            <person name="Mo K."/>
            <person name="Hu Y."/>
        </authorList>
    </citation>
    <scope>NUCLEOTIDE SEQUENCE</scope>
    <source>
        <strain evidence="10">IB182493</strain>
    </source>
</reference>
<dbReference type="InterPro" id="IPR008927">
    <property type="entry name" value="6-PGluconate_DH-like_C_sf"/>
</dbReference>
<comment type="caution">
    <text evidence="10">The sequence shown here is derived from an EMBL/GenBank/DDBJ whole genome shotgun (WGS) entry which is preliminary data.</text>
</comment>
<dbReference type="Pfam" id="PF01232">
    <property type="entry name" value="Mannitol_dh"/>
    <property type="match status" value="1"/>
</dbReference>
<keyword evidence="11" id="KW-1185">Reference proteome</keyword>
<evidence type="ECO:0000256" key="5">
    <source>
        <dbReference type="ARBA" id="ARBA00023027"/>
    </source>
</evidence>
<evidence type="ECO:0000256" key="3">
    <source>
        <dbReference type="ARBA" id="ARBA00016219"/>
    </source>
</evidence>
<evidence type="ECO:0000256" key="6">
    <source>
        <dbReference type="ARBA" id="ARBA00048615"/>
    </source>
</evidence>
<dbReference type="GO" id="GO:0019592">
    <property type="term" value="P:mannitol catabolic process"/>
    <property type="evidence" value="ECO:0007669"/>
    <property type="project" value="TreeGrafter"/>
</dbReference>
<dbReference type="PROSITE" id="PS00974">
    <property type="entry name" value="MANNITOL_DHGENASE"/>
    <property type="match status" value="1"/>
</dbReference>
<feature type="binding site" evidence="7">
    <location>
        <begin position="3"/>
        <end position="14"/>
    </location>
    <ligand>
        <name>NAD(+)</name>
        <dbReference type="ChEBI" id="CHEBI:57540"/>
    </ligand>
</feature>
<dbReference type="NCBIfam" id="NF002646">
    <property type="entry name" value="PRK02318.1-2"/>
    <property type="match status" value="1"/>
</dbReference>
<proteinExistence type="inferred from homology"/>
<name>A0A927CT38_9BACL</name>
<dbReference type="NCBIfam" id="NF002647">
    <property type="entry name" value="PRK02318.1-3"/>
    <property type="match status" value="1"/>
</dbReference>
<dbReference type="EC" id="1.1.1.17" evidence="2 7"/>
<dbReference type="PANTHER" id="PTHR30524">
    <property type="entry name" value="MANNITOL-1-PHOSPHATE 5-DEHYDROGENASE"/>
    <property type="match status" value="1"/>
</dbReference>
<dbReference type="EMBL" id="JACXIY010000048">
    <property type="protein sequence ID" value="MBD2872423.1"/>
    <property type="molecule type" value="Genomic_DNA"/>
</dbReference>
<feature type="domain" description="Mannitol dehydrogenase C-terminal" evidence="9">
    <location>
        <begin position="203"/>
        <end position="379"/>
    </location>
</feature>
<dbReference type="Gene3D" id="1.10.1040.10">
    <property type="entry name" value="N-(1-d-carboxylethyl)-l-norvaline Dehydrogenase, domain 2"/>
    <property type="match status" value="1"/>
</dbReference>
<dbReference type="NCBIfam" id="NF002649">
    <property type="entry name" value="PRK02318.2-1"/>
    <property type="match status" value="1"/>
</dbReference>